<dbReference type="GeneID" id="54470492"/>
<gene>
    <name evidence="1" type="ORF">BDY17DRAFT_139303</name>
</gene>
<protein>
    <submittedName>
        <fullName evidence="1">Uncharacterized protein</fullName>
    </submittedName>
</protein>
<evidence type="ECO:0000313" key="1">
    <source>
        <dbReference type="EMBL" id="KAF2482987.1"/>
    </source>
</evidence>
<keyword evidence="2" id="KW-1185">Reference proteome</keyword>
<accession>A0A6A6PUS0</accession>
<evidence type="ECO:0000313" key="2">
    <source>
        <dbReference type="Proteomes" id="UP000799767"/>
    </source>
</evidence>
<dbReference type="AlphaFoldDB" id="A0A6A6PUS0"/>
<name>A0A6A6PUS0_9PEZI</name>
<dbReference type="EMBL" id="MU001635">
    <property type="protein sequence ID" value="KAF2482987.1"/>
    <property type="molecule type" value="Genomic_DNA"/>
</dbReference>
<organism evidence="1 2">
    <name type="scientific">Neohortaea acidophila</name>
    <dbReference type="NCBI Taxonomy" id="245834"/>
    <lineage>
        <taxon>Eukaryota</taxon>
        <taxon>Fungi</taxon>
        <taxon>Dikarya</taxon>
        <taxon>Ascomycota</taxon>
        <taxon>Pezizomycotina</taxon>
        <taxon>Dothideomycetes</taxon>
        <taxon>Dothideomycetidae</taxon>
        <taxon>Mycosphaerellales</taxon>
        <taxon>Teratosphaeriaceae</taxon>
        <taxon>Neohortaea</taxon>
    </lineage>
</organism>
<proteinExistence type="predicted"/>
<dbReference type="RefSeq" id="XP_033589557.1">
    <property type="nucleotide sequence ID" value="XM_033729490.1"/>
</dbReference>
<dbReference type="Proteomes" id="UP000799767">
    <property type="component" value="Unassembled WGS sequence"/>
</dbReference>
<reference evidence="1" key="1">
    <citation type="journal article" date="2020" name="Stud. Mycol.">
        <title>101 Dothideomycetes genomes: a test case for predicting lifestyles and emergence of pathogens.</title>
        <authorList>
            <person name="Haridas S."/>
            <person name="Albert R."/>
            <person name="Binder M."/>
            <person name="Bloem J."/>
            <person name="Labutti K."/>
            <person name="Salamov A."/>
            <person name="Andreopoulos B."/>
            <person name="Baker S."/>
            <person name="Barry K."/>
            <person name="Bills G."/>
            <person name="Bluhm B."/>
            <person name="Cannon C."/>
            <person name="Castanera R."/>
            <person name="Culley D."/>
            <person name="Daum C."/>
            <person name="Ezra D."/>
            <person name="Gonzalez J."/>
            <person name="Henrissat B."/>
            <person name="Kuo A."/>
            <person name="Liang C."/>
            <person name="Lipzen A."/>
            <person name="Lutzoni F."/>
            <person name="Magnuson J."/>
            <person name="Mondo S."/>
            <person name="Nolan M."/>
            <person name="Ohm R."/>
            <person name="Pangilinan J."/>
            <person name="Park H.-J."/>
            <person name="Ramirez L."/>
            <person name="Alfaro M."/>
            <person name="Sun H."/>
            <person name="Tritt A."/>
            <person name="Yoshinaga Y."/>
            <person name="Zwiers L.-H."/>
            <person name="Turgeon B."/>
            <person name="Goodwin S."/>
            <person name="Spatafora J."/>
            <person name="Crous P."/>
            <person name="Grigoriev I."/>
        </authorList>
    </citation>
    <scope>NUCLEOTIDE SEQUENCE</scope>
    <source>
        <strain evidence="1">CBS 113389</strain>
    </source>
</reference>
<sequence>MRISARSCYEAPAVEKTTDSAIATNSSQDAQRELSLDSRLHSSAMPVLLCLKPFGCASFLPVTSASITRISQRERRLTTLRRTRTCLLRRGFHRRLLHCLSSWVADRSGIFDGQGALGCLRVYGFHLRSSGCLHTLRHHLILRPDVRLFPFLHHSLHHDPRVMNIRRGSARSTLSWCGALIGMDELRERCLSGIPRGVEGGSEDALGLTIGYAVGRECLSRHRGWRVSPSLSRCSDEATVVHGGVGKRWGLLRCDTDRNRACRFLRLLGRFLCGLLASCGRAGRQIVGHCGLCELTRGEAVVLSRVERLSRVAWCLISGDDVLGGRSAGDGRGWEGECSVGGEHWLDSGDHEVEDVILRVAAFQIVEGVTSGIDADLVRKFCRHKSVSVRQAGEEGNRPGRGRSECEAAELFSPSSVRCRLAPLSPLGSFWGAFTS</sequence>